<dbReference type="InterPro" id="IPR001279">
    <property type="entry name" value="Metallo-B-lactamas"/>
</dbReference>
<dbReference type="SUPFAM" id="SSF56281">
    <property type="entry name" value="Metallo-hydrolase/oxidoreductase"/>
    <property type="match status" value="1"/>
</dbReference>
<dbReference type="InterPro" id="IPR052926">
    <property type="entry name" value="Metallo-beta-lactamase_dom"/>
</dbReference>
<dbReference type="AlphaFoldDB" id="A0A926DGL8"/>
<dbReference type="SMART" id="SM00849">
    <property type="entry name" value="Lactamase_B"/>
    <property type="match status" value="1"/>
</dbReference>
<dbReference type="GO" id="GO:0016740">
    <property type="term" value="F:transferase activity"/>
    <property type="evidence" value="ECO:0007669"/>
    <property type="project" value="TreeGrafter"/>
</dbReference>
<protein>
    <submittedName>
        <fullName evidence="2">MBL fold metallo-hydrolase</fullName>
    </submittedName>
</protein>
<evidence type="ECO:0000313" key="3">
    <source>
        <dbReference type="Proteomes" id="UP000620366"/>
    </source>
</evidence>
<proteinExistence type="predicted"/>
<dbReference type="CDD" id="cd07713">
    <property type="entry name" value="DHPS-like_MBL-fold"/>
    <property type="match status" value="1"/>
</dbReference>
<gene>
    <name evidence="2" type="ORF">H8695_08310</name>
</gene>
<dbReference type="PANTHER" id="PTHR13754:SF13">
    <property type="entry name" value="METALLO-BETA-LACTAMASE SUPERFAMILY PROTEIN (AFU_ORTHOLOGUE AFUA_3G07630)"/>
    <property type="match status" value="1"/>
</dbReference>
<sequence length="261" mass="29154">MRVSVLMENTAAREGFLTEHGLSLFLEGNGRRVLFDMGASGGFADNARRLGVPLDRVDFAVLSHGHYDHGGGLARFFQENAAAPVYANEHAFEQYRSGSGRDIGVPRPRQAHRVVPVGDDRELGYGFSLHTGNRLPREFETDAFGLCAVRAGAVVTDDFCHEQYLVVEQDGRRLVFSGCSHKGVFNILRWFQPDVFVGGFHFMEIDPAQGVQRLDEAARLLLEFPTVYYTCHCTGLAQYDRLRERMGERLHYLAAGDEIAV</sequence>
<accession>A0A926DGL8</accession>
<dbReference type="Pfam" id="PF00753">
    <property type="entry name" value="Lactamase_B"/>
    <property type="match status" value="1"/>
</dbReference>
<comment type="caution">
    <text evidence="2">The sequence shown here is derived from an EMBL/GenBank/DDBJ whole genome shotgun (WGS) entry which is preliminary data.</text>
</comment>
<dbReference type="InterPro" id="IPR041712">
    <property type="entry name" value="DHPS-like_MBL-fold"/>
</dbReference>
<feature type="domain" description="Metallo-beta-lactamase" evidence="1">
    <location>
        <begin position="20"/>
        <end position="232"/>
    </location>
</feature>
<dbReference type="RefSeq" id="WP_249300521.1">
    <property type="nucleotide sequence ID" value="NZ_JACRSP010000003.1"/>
</dbReference>
<name>A0A926DGL8_9FIRM</name>
<dbReference type="PANTHER" id="PTHR13754">
    <property type="entry name" value="METALLO-BETA-LACTAMASE SUPERFAMILY PROTEIN"/>
    <property type="match status" value="1"/>
</dbReference>
<dbReference type="Gene3D" id="3.60.15.10">
    <property type="entry name" value="Ribonuclease Z/Hydroxyacylglutathione hydrolase-like"/>
    <property type="match status" value="1"/>
</dbReference>
<dbReference type="EMBL" id="JACRSP010000003">
    <property type="protein sequence ID" value="MBC8536685.1"/>
    <property type="molecule type" value="Genomic_DNA"/>
</dbReference>
<keyword evidence="3" id="KW-1185">Reference proteome</keyword>
<dbReference type="Proteomes" id="UP000620366">
    <property type="component" value="Unassembled WGS sequence"/>
</dbReference>
<evidence type="ECO:0000259" key="1">
    <source>
        <dbReference type="SMART" id="SM00849"/>
    </source>
</evidence>
<organism evidence="2 3">
    <name type="scientific">Feifania hominis</name>
    <dbReference type="NCBI Taxonomy" id="2763660"/>
    <lineage>
        <taxon>Bacteria</taxon>
        <taxon>Bacillati</taxon>
        <taxon>Bacillota</taxon>
        <taxon>Clostridia</taxon>
        <taxon>Eubacteriales</taxon>
        <taxon>Feifaniaceae</taxon>
        <taxon>Feifania</taxon>
    </lineage>
</organism>
<evidence type="ECO:0000313" key="2">
    <source>
        <dbReference type="EMBL" id="MBC8536685.1"/>
    </source>
</evidence>
<dbReference type="InterPro" id="IPR036866">
    <property type="entry name" value="RibonucZ/Hydroxyglut_hydro"/>
</dbReference>
<reference evidence="2" key="1">
    <citation type="submission" date="2020-08" db="EMBL/GenBank/DDBJ databases">
        <title>Genome public.</title>
        <authorList>
            <person name="Liu C."/>
            <person name="Sun Q."/>
        </authorList>
    </citation>
    <scope>NUCLEOTIDE SEQUENCE</scope>
    <source>
        <strain evidence="2">BX7</strain>
    </source>
</reference>